<gene>
    <name evidence="1" type="ORF">SAMN06265827_108111</name>
</gene>
<name>A0A285GLI1_9FIRM</name>
<protein>
    <submittedName>
        <fullName evidence="1">Uncharacterized protein</fullName>
    </submittedName>
</protein>
<proteinExistence type="predicted"/>
<sequence length="237" mass="27164">MRLKILTIALLLVMTMGLSGCLVRDDSSSGDNVEDTVIEENLRVELVEEFFQLNEFINSEMVDGASWNVDDLIALFNDQIDGNVLTIQDVKLTTESKKNLSRLEDELEEMETIFRYQPDVYRLGVYYFINPDSEDTDYALKLNEADDDLALTTYVIDKRNAKIKVGFIVYEQTEDIAPMVTDWGYITFQVEKVNPRGWLIDRMTINYQHPDDNPANAGKILEDDIPAWTTGKDNVQN</sequence>
<accession>A0A285GLI1</accession>
<reference evidence="2" key="1">
    <citation type="submission" date="2017-09" db="EMBL/GenBank/DDBJ databases">
        <authorList>
            <person name="Varghese N."/>
            <person name="Submissions S."/>
        </authorList>
    </citation>
    <scope>NUCLEOTIDE SEQUENCE [LARGE SCALE GENOMIC DNA]</scope>
    <source>
        <strain evidence="2">MSL47</strain>
    </source>
</reference>
<evidence type="ECO:0000313" key="1">
    <source>
        <dbReference type="EMBL" id="SNY24427.1"/>
    </source>
</evidence>
<keyword evidence="2" id="KW-1185">Reference proteome</keyword>
<dbReference type="AlphaFoldDB" id="A0A285GLI1"/>
<dbReference type="Proteomes" id="UP000219573">
    <property type="component" value="Unassembled WGS sequence"/>
</dbReference>
<dbReference type="RefSeq" id="WP_097017437.1">
    <property type="nucleotide sequence ID" value="NZ_OBDZ01000008.1"/>
</dbReference>
<dbReference type="EMBL" id="OBDZ01000008">
    <property type="protein sequence ID" value="SNY24427.1"/>
    <property type="molecule type" value="Genomic_DNA"/>
</dbReference>
<organism evidence="1 2">
    <name type="scientific">Orenia metallireducens</name>
    <dbReference type="NCBI Taxonomy" id="1413210"/>
    <lineage>
        <taxon>Bacteria</taxon>
        <taxon>Bacillati</taxon>
        <taxon>Bacillota</taxon>
        <taxon>Clostridia</taxon>
        <taxon>Halanaerobiales</taxon>
        <taxon>Halobacteroidaceae</taxon>
        <taxon>Orenia</taxon>
    </lineage>
</organism>
<dbReference type="PROSITE" id="PS51257">
    <property type="entry name" value="PROKAR_LIPOPROTEIN"/>
    <property type="match status" value="1"/>
</dbReference>
<evidence type="ECO:0000313" key="2">
    <source>
        <dbReference type="Proteomes" id="UP000219573"/>
    </source>
</evidence>